<dbReference type="InterPro" id="IPR018060">
    <property type="entry name" value="HTH_AraC"/>
</dbReference>
<dbReference type="Gene3D" id="1.10.10.60">
    <property type="entry name" value="Homeodomain-like"/>
    <property type="match status" value="1"/>
</dbReference>
<sequence>MIYSLNNKQTGSECRLFVHPELFDRDFYGKDREKKLLTIAWNKGEDQKVIIDGIDYIFASGTVLCLMVNQSFQFEDSSQIVAWQFNRDFYCIETHDEEVSCVGFLFYGSADVMFIAVDEKDHEKLSFLQSIFIEEFQEIDGIQEDMIRMLIKRLIIIITRLGKKQFLKEELPEVKLDIIRSFNLLVEKNYKTQHSVKFYADQLHKSPKTLSNLFRLYNSQSPSSVIQQRIFLEAKRLLLFTDKSVKEITFELGFEDVSYFSNFFKRLSGNTPVSFKKKKPVKK</sequence>
<keyword evidence="3" id="KW-0804">Transcription</keyword>
<evidence type="ECO:0000256" key="1">
    <source>
        <dbReference type="ARBA" id="ARBA00023015"/>
    </source>
</evidence>
<dbReference type="InterPro" id="IPR009057">
    <property type="entry name" value="Homeodomain-like_sf"/>
</dbReference>
<dbReference type="STRING" id="373672.SAMN05421785_101362"/>
<evidence type="ECO:0000256" key="3">
    <source>
        <dbReference type="ARBA" id="ARBA00023163"/>
    </source>
</evidence>
<dbReference type="OrthoDB" id="2666928at2"/>
<dbReference type="SUPFAM" id="SSF46689">
    <property type="entry name" value="Homeodomain-like"/>
    <property type="match status" value="1"/>
</dbReference>
<dbReference type="SMART" id="SM00342">
    <property type="entry name" value="HTH_ARAC"/>
    <property type="match status" value="1"/>
</dbReference>
<evidence type="ECO:0000313" key="6">
    <source>
        <dbReference type="Proteomes" id="UP000185781"/>
    </source>
</evidence>
<evidence type="ECO:0000256" key="2">
    <source>
        <dbReference type="ARBA" id="ARBA00023125"/>
    </source>
</evidence>
<dbReference type="InterPro" id="IPR020449">
    <property type="entry name" value="Tscrpt_reg_AraC-type_HTH"/>
</dbReference>
<evidence type="ECO:0000313" key="5">
    <source>
        <dbReference type="EMBL" id="SIS58541.1"/>
    </source>
</evidence>
<gene>
    <name evidence="5" type="ORF">SAMN05421785_101362</name>
</gene>
<dbReference type="PROSITE" id="PS01124">
    <property type="entry name" value="HTH_ARAC_FAMILY_2"/>
    <property type="match status" value="1"/>
</dbReference>
<keyword evidence="2" id="KW-0238">DNA-binding</keyword>
<name>A0A1N7KAC0_9FLAO</name>
<accession>A0A1N7KAC0</accession>
<dbReference type="PANTHER" id="PTHR43280">
    <property type="entry name" value="ARAC-FAMILY TRANSCRIPTIONAL REGULATOR"/>
    <property type="match status" value="1"/>
</dbReference>
<dbReference type="PANTHER" id="PTHR43280:SF32">
    <property type="entry name" value="TRANSCRIPTIONAL REGULATORY PROTEIN"/>
    <property type="match status" value="1"/>
</dbReference>
<dbReference type="EMBL" id="FTOV01000001">
    <property type="protein sequence ID" value="SIS58541.1"/>
    <property type="molecule type" value="Genomic_DNA"/>
</dbReference>
<dbReference type="RefSeq" id="WP_076390208.1">
    <property type="nucleotide sequence ID" value="NZ_FTOV01000001.1"/>
</dbReference>
<dbReference type="GO" id="GO:0043565">
    <property type="term" value="F:sequence-specific DNA binding"/>
    <property type="evidence" value="ECO:0007669"/>
    <property type="project" value="InterPro"/>
</dbReference>
<evidence type="ECO:0000259" key="4">
    <source>
        <dbReference type="PROSITE" id="PS01124"/>
    </source>
</evidence>
<feature type="domain" description="HTH araC/xylS-type" evidence="4">
    <location>
        <begin position="180"/>
        <end position="278"/>
    </location>
</feature>
<dbReference type="Pfam" id="PF12833">
    <property type="entry name" value="HTH_18"/>
    <property type="match status" value="1"/>
</dbReference>
<reference evidence="5 6" key="1">
    <citation type="submission" date="2017-01" db="EMBL/GenBank/DDBJ databases">
        <authorList>
            <person name="Mah S.A."/>
            <person name="Swanson W.J."/>
            <person name="Moy G.W."/>
            <person name="Vacquier V.D."/>
        </authorList>
    </citation>
    <scope>NUCLEOTIDE SEQUENCE [LARGE SCALE GENOMIC DNA]</scope>
    <source>
        <strain evidence="5 6">DSM 18014</strain>
    </source>
</reference>
<dbReference type="AlphaFoldDB" id="A0A1N7KAC0"/>
<dbReference type="GO" id="GO:0003700">
    <property type="term" value="F:DNA-binding transcription factor activity"/>
    <property type="evidence" value="ECO:0007669"/>
    <property type="project" value="InterPro"/>
</dbReference>
<keyword evidence="1" id="KW-0805">Transcription regulation</keyword>
<dbReference type="Proteomes" id="UP000185781">
    <property type="component" value="Unassembled WGS sequence"/>
</dbReference>
<organism evidence="5 6">
    <name type="scientific">Chryseobacterium gambrini</name>
    <dbReference type="NCBI Taxonomy" id="373672"/>
    <lineage>
        <taxon>Bacteria</taxon>
        <taxon>Pseudomonadati</taxon>
        <taxon>Bacteroidota</taxon>
        <taxon>Flavobacteriia</taxon>
        <taxon>Flavobacteriales</taxon>
        <taxon>Weeksellaceae</taxon>
        <taxon>Chryseobacterium group</taxon>
        <taxon>Chryseobacterium</taxon>
    </lineage>
</organism>
<dbReference type="PRINTS" id="PR00032">
    <property type="entry name" value="HTHARAC"/>
</dbReference>
<protein>
    <submittedName>
        <fullName evidence="5">Transcriptional regulator, AraC family</fullName>
    </submittedName>
</protein>
<proteinExistence type="predicted"/>